<sequence length="129" mass="14530">MVHFYMGCTDWMVRLLDLVLIVVTAHDRPFWGFGMVGTVSANHQSPVHCCEFVPTVRFAKWFRSSTDMSAGPKHTSALAVQLPRTQAKSRWVWPLYNGTGRVYAGRGRRTSAAPGLARSDPCFRLFLKV</sequence>
<protein>
    <submittedName>
        <fullName evidence="2">(northern house mosquito) hypothetical protein</fullName>
    </submittedName>
</protein>
<feature type="chain" id="PRO_5036260506" evidence="1">
    <location>
        <begin position="28"/>
        <end position="129"/>
    </location>
</feature>
<proteinExistence type="predicted"/>
<accession>A0A8D8D3R7</accession>
<dbReference type="EMBL" id="HBUE01144061">
    <property type="protein sequence ID" value="CAG6502105.1"/>
    <property type="molecule type" value="Transcribed_RNA"/>
</dbReference>
<keyword evidence="1" id="KW-0732">Signal</keyword>
<reference evidence="2" key="1">
    <citation type="submission" date="2021-05" db="EMBL/GenBank/DDBJ databases">
        <authorList>
            <person name="Alioto T."/>
            <person name="Alioto T."/>
            <person name="Gomez Garrido J."/>
        </authorList>
    </citation>
    <scope>NUCLEOTIDE SEQUENCE</scope>
</reference>
<evidence type="ECO:0000256" key="1">
    <source>
        <dbReference type="SAM" id="SignalP"/>
    </source>
</evidence>
<feature type="signal peptide" evidence="1">
    <location>
        <begin position="1"/>
        <end position="27"/>
    </location>
</feature>
<organism evidence="2">
    <name type="scientific">Culex pipiens</name>
    <name type="common">House mosquito</name>
    <dbReference type="NCBI Taxonomy" id="7175"/>
    <lineage>
        <taxon>Eukaryota</taxon>
        <taxon>Metazoa</taxon>
        <taxon>Ecdysozoa</taxon>
        <taxon>Arthropoda</taxon>
        <taxon>Hexapoda</taxon>
        <taxon>Insecta</taxon>
        <taxon>Pterygota</taxon>
        <taxon>Neoptera</taxon>
        <taxon>Endopterygota</taxon>
        <taxon>Diptera</taxon>
        <taxon>Nematocera</taxon>
        <taxon>Culicoidea</taxon>
        <taxon>Culicidae</taxon>
        <taxon>Culicinae</taxon>
        <taxon>Culicini</taxon>
        <taxon>Culex</taxon>
        <taxon>Culex</taxon>
    </lineage>
</organism>
<name>A0A8D8D3R7_CULPI</name>
<evidence type="ECO:0000313" key="2">
    <source>
        <dbReference type="EMBL" id="CAG6502105.1"/>
    </source>
</evidence>
<dbReference type="EMBL" id="HBUE01248889">
    <property type="protein sequence ID" value="CAG6553341.1"/>
    <property type="molecule type" value="Transcribed_RNA"/>
</dbReference>
<dbReference type="AlphaFoldDB" id="A0A8D8D3R7"/>